<proteinExistence type="predicted"/>
<reference evidence="2" key="1">
    <citation type="journal article" date="2015" name="Genome Biol. Evol.">
        <title>Organellar Genomes of White Spruce (Picea glauca): Assembly and Annotation.</title>
        <authorList>
            <person name="Jackman S.D."/>
            <person name="Warren R.L."/>
            <person name="Gibb E.A."/>
            <person name="Vandervalk B.P."/>
            <person name="Mohamadi H."/>
            <person name="Chu J."/>
            <person name="Raymond A."/>
            <person name="Pleasance S."/>
            <person name="Coope R."/>
            <person name="Wildung M.R."/>
            <person name="Ritland C.E."/>
            <person name="Bousquet J."/>
            <person name="Jones S.J."/>
            <person name="Bohlmann J."/>
            <person name="Birol I."/>
        </authorList>
    </citation>
    <scope>NUCLEOTIDE SEQUENCE [LARGE SCALE GENOMIC DNA]</scope>
    <source>
        <tissue evidence="2">Flushing bud</tissue>
    </source>
</reference>
<gene>
    <name evidence="2" type="ORF">ABT39_MTgene2993</name>
</gene>
<name>A0A101M2E6_PICGL</name>
<geneLocation type="mitochondrion" evidence="2"/>
<evidence type="ECO:0000313" key="2">
    <source>
        <dbReference type="EMBL" id="KUM49766.1"/>
    </source>
</evidence>
<evidence type="ECO:0000256" key="1">
    <source>
        <dbReference type="SAM" id="SignalP"/>
    </source>
</evidence>
<feature type="chain" id="PRO_5007100233" evidence="1">
    <location>
        <begin position="19"/>
        <end position="54"/>
    </location>
</feature>
<accession>A0A101M2E6</accession>
<keyword evidence="2" id="KW-0496">Mitochondrion</keyword>
<comment type="caution">
    <text evidence="2">The sequence shown here is derived from an EMBL/GenBank/DDBJ whole genome shotgun (WGS) entry which is preliminary data.</text>
</comment>
<feature type="signal peptide" evidence="1">
    <location>
        <begin position="1"/>
        <end position="18"/>
    </location>
</feature>
<dbReference type="AlphaFoldDB" id="A0A101M2E6"/>
<organism evidence="2">
    <name type="scientific">Picea glauca</name>
    <name type="common">White spruce</name>
    <name type="synonym">Pinus glauca</name>
    <dbReference type="NCBI Taxonomy" id="3330"/>
    <lineage>
        <taxon>Eukaryota</taxon>
        <taxon>Viridiplantae</taxon>
        <taxon>Streptophyta</taxon>
        <taxon>Embryophyta</taxon>
        <taxon>Tracheophyta</taxon>
        <taxon>Spermatophyta</taxon>
        <taxon>Pinopsida</taxon>
        <taxon>Pinidae</taxon>
        <taxon>Conifers I</taxon>
        <taxon>Pinales</taxon>
        <taxon>Pinaceae</taxon>
        <taxon>Picea</taxon>
    </lineage>
</organism>
<sequence length="54" mass="6176">MLALLLSLMLQPDQQTLGQRVEVHQLGKQALELTLPSLLMCLDLNLREMDLEMK</sequence>
<keyword evidence="1" id="KW-0732">Signal</keyword>
<protein>
    <submittedName>
        <fullName evidence="2">Uncharacterized protein</fullName>
    </submittedName>
</protein>
<dbReference type="EMBL" id="LKAM01000002">
    <property type="protein sequence ID" value="KUM49766.1"/>
    <property type="molecule type" value="Genomic_DNA"/>
</dbReference>